<feature type="compositionally biased region" description="Polar residues" evidence="1">
    <location>
        <begin position="1"/>
        <end position="43"/>
    </location>
</feature>
<accession>A0A8H6I8H8</accession>
<feature type="region of interest" description="Disordered" evidence="1">
    <location>
        <begin position="129"/>
        <end position="149"/>
    </location>
</feature>
<dbReference type="AlphaFoldDB" id="A0A8H6I8H8"/>
<dbReference type="EMBL" id="JACGCI010000011">
    <property type="protein sequence ID" value="KAF6760885.1"/>
    <property type="molecule type" value="Genomic_DNA"/>
</dbReference>
<comment type="caution">
    <text evidence="2">The sequence shown here is derived from an EMBL/GenBank/DDBJ whole genome shotgun (WGS) entry which is preliminary data.</text>
</comment>
<evidence type="ECO:0000313" key="3">
    <source>
        <dbReference type="Proteomes" id="UP000521943"/>
    </source>
</evidence>
<dbReference type="OrthoDB" id="5584477at2759"/>
<name>A0A8H6I8H8_9AGAR</name>
<evidence type="ECO:0000313" key="2">
    <source>
        <dbReference type="EMBL" id="KAF6760885.1"/>
    </source>
</evidence>
<protein>
    <submittedName>
        <fullName evidence="2">Uncharacterized protein</fullName>
    </submittedName>
</protein>
<reference evidence="2 3" key="1">
    <citation type="submission" date="2020-07" db="EMBL/GenBank/DDBJ databases">
        <title>Comparative genomics of pyrophilous fungi reveals a link between fire events and developmental genes.</title>
        <authorList>
            <consortium name="DOE Joint Genome Institute"/>
            <person name="Steindorff A.S."/>
            <person name="Carver A."/>
            <person name="Calhoun S."/>
            <person name="Stillman K."/>
            <person name="Liu H."/>
            <person name="Lipzen A."/>
            <person name="Pangilinan J."/>
            <person name="Labutti K."/>
            <person name="Bruns T.D."/>
            <person name="Grigoriev I.V."/>
        </authorList>
    </citation>
    <scope>NUCLEOTIDE SEQUENCE [LARGE SCALE GENOMIC DNA]</scope>
    <source>
        <strain evidence="2 3">CBS 144469</strain>
    </source>
</reference>
<keyword evidence="3" id="KW-1185">Reference proteome</keyword>
<feature type="compositionally biased region" description="Polar residues" evidence="1">
    <location>
        <begin position="129"/>
        <end position="139"/>
    </location>
</feature>
<feature type="region of interest" description="Disordered" evidence="1">
    <location>
        <begin position="1"/>
        <end position="101"/>
    </location>
</feature>
<gene>
    <name evidence="2" type="ORF">DFP72DRAFT_56693</name>
</gene>
<sequence>MSVSTSKIIASRVQTRSQTRSDAQRQSTAAPTKSLQTKNSNVTLKPRGSKKIPNPSQMARKVQPRSRPAGKARIPATASSRPRRNPQPAVHTNLARGDSPIPLKVATPIPGVENTNASDVVDGISFRSSSTRDAVSSLDSPHAKDQEGDNKYDEAYLEAQRKSAVADIGEILTVDGSCLQELYKGTASDRRIKNFLTASSLYDYNAKSWTGVPRAPRDETQLRVWFTKVIKTIIDGLGNVRGTREVVDTSHTTFAHCEEPTQTSRPSISIKGDRTFICGTLGS</sequence>
<evidence type="ECO:0000256" key="1">
    <source>
        <dbReference type="SAM" id="MobiDB-lite"/>
    </source>
</evidence>
<organism evidence="2 3">
    <name type="scientific">Ephemerocybe angulata</name>
    <dbReference type="NCBI Taxonomy" id="980116"/>
    <lineage>
        <taxon>Eukaryota</taxon>
        <taxon>Fungi</taxon>
        <taxon>Dikarya</taxon>
        <taxon>Basidiomycota</taxon>
        <taxon>Agaricomycotina</taxon>
        <taxon>Agaricomycetes</taxon>
        <taxon>Agaricomycetidae</taxon>
        <taxon>Agaricales</taxon>
        <taxon>Agaricineae</taxon>
        <taxon>Psathyrellaceae</taxon>
        <taxon>Ephemerocybe</taxon>
    </lineage>
</organism>
<proteinExistence type="predicted"/>
<dbReference type="Proteomes" id="UP000521943">
    <property type="component" value="Unassembled WGS sequence"/>
</dbReference>